<dbReference type="Proteomes" id="UP000799757">
    <property type="component" value="Unassembled WGS sequence"/>
</dbReference>
<feature type="region of interest" description="Disordered" evidence="1">
    <location>
        <begin position="133"/>
        <end position="248"/>
    </location>
</feature>
<feature type="compositionally biased region" description="Basic residues" evidence="1">
    <location>
        <begin position="495"/>
        <end position="505"/>
    </location>
</feature>
<evidence type="ECO:0000256" key="1">
    <source>
        <dbReference type="SAM" id="MobiDB-lite"/>
    </source>
</evidence>
<feature type="compositionally biased region" description="Polar residues" evidence="1">
    <location>
        <begin position="225"/>
        <end position="248"/>
    </location>
</feature>
<feature type="compositionally biased region" description="Pro residues" evidence="1">
    <location>
        <begin position="516"/>
        <end position="525"/>
    </location>
</feature>
<organism evidence="2 3">
    <name type="scientific">Melanomma pulvis-pyrius CBS 109.77</name>
    <dbReference type="NCBI Taxonomy" id="1314802"/>
    <lineage>
        <taxon>Eukaryota</taxon>
        <taxon>Fungi</taxon>
        <taxon>Dikarya</taxon>
        <taxon>Ascomycota</taxon>
        <taxon>Pezizomycotina</taxon>
        <taxon>Dothideomycetes</taxon>
        <taxon>Pleosporomycetidae</taxon>
        <taxon>Pleosporales</taxon>
        <taxon>Melanommataceae</taxon>
        <taxon>Melanomma</taxon>
    </lineage>
</organism>
<dbReference type="AlphaFoldDB" id="A0A6A6WVU9"/>
<feature type="region of interest" description="Disordered" evidence="1">
    <location>
        <begin position="484"/>
        <end position="564"/>
    </location>
</feature>
<sequence length="621" mass="69128">MATSQYPTRTTIPSIGSDLRLLKVKPEPDESITLRDDEIGAMRKFMKIMQSVRYRTPQTAHSLKARHVKTSDESNMWDTFIDCMSGLEASDQWEKHQPFEKKLDSSDVSNFAQLGNQASNTKDITKKQIAQFSIHTDDDDDDDDNSDSDDDDDDDDDDNDNDDDDDDDDDDNEEEEDEHGENPYLDGHYQAVDSRSPSGSGSSKTNSTSSAITTPSSTATGAPAVNNSTNSGARVSQTGSSDDTQVEVNTRSQGHQGFAPYSLVCWHAANGIGCVGNCGRSPEARRLLADHSLSSKSLNTHKLPGRCRRCKLLFADKSKKDEHNQQLESTGGCQLFTEEERNRRNAPLERSGITKEQVQEIDGALKAFKKKKVLPQGCDSQSFDEWVEKYVQAYINKSDTPRKKAVAELSSWYIIFYTLFTRTTVPNPFVDTSEIGMKYNRILDIFRDTLRRDSALGLLPLLSDEHHTRLLAIFKESMERSDAESLLHRKEANRPKHPPRKKARTDRHTSSENTPSFPPALPPAPASAMGPPNTMNYGDIQTPSASYPNSQQGAGTTGQKSTSPVGYVSIDSPHSLEAFDFDSFIHVGPGGPGEEYRELEFDDFHHMSRIMARSIEDLPPN</sequence>
<protein>
    <submittedName>
        <fullName evidence="2">Uncharacterized protein</fullName>
    </submittedName>
</protein>
<feature type="compositionally biased region" description="Acidic residues" evidence="1">
    <location>
        <begin position="137"/>
        <end position="179"/>
    </location>
</feature>
<name>A0A6A6WVU9_9PLEO</name>
<feature type="compositionally biased region" description="Low complexity" evidence="1">
    <location>
        <begin position="194"/>
        <end position="224"/>
    </location>
</feature>
<reference evidence="2" key="1">
    <citation type="journal article" date="2020" name="Stud. Mycol.">
        <title>101 Dothideomycetes genomes: a test case for predicting lifestyles and emergence of pathogens.</title>
        <authorList>
            <person name="Haridas S."/>
            <person name="Albert R."/>
            <person name="Binder M."/>
            <person name="Bloem J."/>
            <person name="Labutti K."/>
            <person name="Salamov A."/>
            <person name="Andreopoulos B."/>
            <person name="Baker S."/>
            <person name="Barry K."/>
            <person name="Bills G."/>
            <person name="Bluhm B."/>
            <person name="Cannon C."/>
            <person name="Castanera R."/>
            <person name="Culley D."/>
            <person name="Daum C."/>
            <person name="Ezra D."/>
            <person name="Gonzalez J."/>
            <person name="Henrissat B."/>
            <person name="Kuo A."/>
            <person name="Liang C."/>
            <person name="Lipzen A."/>
            <person name="Lutzoni F."/>
            <person name="Magnuson J."/>
            <person name="Mondo S."/>
            <person name="Nolan M."/>
            <person name="Ohm R."/>
            <person name="Pangilinan J."/>
            <person name="Park H.-J."/>
            <person name="Ramirez L."/>
            <person name="Alfaro M."/>
            <person name="Sun H."/>
            <person name="Tritt A."/>
            <person name="Yoshinaga Y."/>
            <person name="Zwiers L.-H."/>
            <person name="Turgeon B."/>
            <person name="Goodwin S."/>
            <person name="Spatafora J."/>
            <person name="Crous P."/>
            <person name="Grigoriev I."/>
        </authorList>
    </citation>
    <scope>NUCLEOTIDE SEQUENCE</scope>
    <source>
        <strain evidence="2">CBS 109.77</strain>
    </source>
</reference>
<accession>A0A6A6WVU9</accession>
<evidence type="ECO:0000313" key="2">
    <source>
        <dbReference type="EMBL" id="KAF2788053.1"/>
    </source>
</evidence>
<feature type="compositionally biased region" description="Basic and acidic residues" evidence="1">
    <location>
        <begin position="484"/>
        <end position="494"/>
    </location>
</feature>
<proteinExistence type="predicted"/>
<keyword evidence="3" id="KW-1185">Reference proteome</keyword>
<dbReference type="EMBL" id="MU002252">
    <property type="protein sequence ID" value="KAF2788053.1"/>
    <property type="molecule type" value="Genomic_DNA"/>
</dbReference>
<gene>
    <name evidence="2" type="ORF">K505DRAFT_329222</name>
</gene>
<feature type="compositionally biased region" description="Polar residues" evidence="1">
    <location>
        <begin position="533"/>
        <end position="564"/>
    </location>
</feature>
<evidence type="ECO:0000313" key="3">
    <source>
        <dbReference type="Proteomes" id="UP000799757"/>
    </source>
</evidence>